<dbReference type="Pfam" id="PF13561">
    <property type="entry name" value="adh_short_C2"/>
    <property type="match status" value="1"/>
</dbReference>
<dbReference type="SUPFAM" id="SSF51735">
    <property type="entry name" value="NAD(P)-binding Rossmann-fold domains"/>
    <property type="match status" value="1"/>
</dbReference>
<dbReference type="HOGENOM" id="CLU_010194_1_3_4"/>
<dbReference type="FunFam" id="3.40.50.720:FF:000084">
    <property type="entry name" value="Short-chain dehydrogenase reductase"/>
    <property type="match status" value="1"/>
</dbReference>
<gene>
    <name evidence="3" type="ordered locus">NE1165</name>
</gene>
<dbReference type="InterPro" id="IPR020904">
    <property type="entry name" value="Sc_DH/Rdtase_CS"/>
</dbReference>
<evidence type="ECO:0000313" key="3">
    <source>
        <dbReference type="EMBL" id="CAD85076.1"/>
    </source>
</evidence>
<evidence type="ECO:0000256" key="2">
    <source>
        <dbReference type="ARBA" id="ARBA00023002"/>
    </source>
</evidence>
<dbReference type="GeneID" id="87104345"/>
<dbReference type="RefSeq" id="WP_011111756.1">
    <property type="nucleotide sequence ID" value="NC_004757.1"/>
</dbReference>
<dbReference type="Gene3D" id="3.40.50.720">
    <property type="entry name" value="NAD(P)-binding Rossmann-like Domain"/>
    <property type="match status" value="1"/>
</dbReference>
<comment type="similarity">
    <text evidence="1">Belongs to the short-chain dehydrogenases/reductases (SDR) family.</text>
</comment>
<dbReference type="AlphaFoldDB" id="Q82VC9"/>
<dbReference type="InterPro" id="IPR036291">
    <property type="entry name" value="NAD(P)-bd_dom_sf"/>
</dbReference>
<dbReference type="Proteomes" id="UP000001416">
    <property type="component" value="Chromosome"/>
</dbReference>
<keyword evidence="2" id="KW-0560">Oxidoreductase</keyword>
<protein>
    <submittedName>
        <fullName evidence="3">Short-chain dehydrogenase/reductase (SDR) superfamily</fullName>
    </submittedName>
</protein>
<dbReference type="PhylomeDB" id="Q82VC9"/>
<name>Q82VC9_NITEU</name>
<dbReference type="PANTHER" id="PTHR43639">
    <property type="entry name" value="OXIDOREDUCTASE, SHORT-CHAIN DEHYDROGENASE/REDUCTASE FAMILY (AFU_ORTHOLOGUE AFUA_5G02870)"/>
    <property type="match status" value="1"/>
</dbReference>
<dbReference type="GO" id="GO:0016491">
    <property type="term" value="F:oxidoreductase activity"/>
    <property type="evidence" value="ECO:0007669"/>
    <property type="project" value="UniProtKB-KW"/>
</dbReference>
<dbReference type="PRINTS" id="PR00080">
    <property type="entry name" value="SDRFAMILY"/>
</dbReference>
<dbReference type="CDD" id="cd05357">
    <property type="entry name" value="PR_SDR_c"/>
    <property type="match status" value="1"/>
</dbReference>
<dbReference type="KEGG" id="neu:NE1165"/>
<dbReference type="PRINTS" id="PR00081">
    <property type="entry name" value="GDHRDH"/>
</dbReference>
<organism evidence="3 4">
    <name type="scientific">Nitrosomonas europaea (strain ATCC 19718 / CIP 103999 / KCTC 2705 / NBRC 14298)</name>
    <dbReference type="NCBI Taxonomy" id="228410"/>
    <lineage>
        <taxon>Bacteria</taxon>
        <taxon>Pseudomonadati</taxon>
        <taxon>Pseudomonadota</taxon>
        <taxon>Betaproteobacteria</taxon>
        <taxon>Nitrosomonadales</taxon>
        <taxon>Nitrosomonadaceae</taxon>
        <taxon>Nitrosomonas</taxon>
    </lineage>
</organism>
<dbReference type="OrthoDB" id="9793499at2"/>
<dbReference type="EMBL" id="AL954747">
    <property type="protein sequence ID" value="CAD85076.1"/>
    <property type="molecule type" value="Genomic_DNA"/>
</dbReference>
<reference evidence="3 4" key="1">
    <citation type="journal article" date="2003" name="J. Bacteriol.">
        <title>Complete genome sequence of the ammonia-oxidizing bacterium and obligate chemolithoautotroph Nitrosomonas europaea.</title>
        <authorList>
            <person name="Chain P."/>
            <person name="Lamerdin J."/>
            <person name="Larimer F."/>
            <person name="Regala W."/>
            <person name="Land M."/>
            <person name="Hauser L."/>
            <person name="Hooper A."/>
            <person name="Klotz M."/>
            <person name="Norton J."/>
            <person name="Sayavedra-Soto L."/>
            <person name="Arciero D."/>
            <person name="Hommes N."/>
            <person name="Whittaker M."/>
            <person name="Arp D."/>
        </authorList>
    </citation>
    <scope>NUCLEOTIDE SEQUENCE [LARGE SCALE GENOMIC DNA]</scope>
    <source>
        <strain evidence="4">ATCC 19718 / CIP 103999 / KCTC 2705 / NBRC 14298</strain>
    </source>
</reference>
<dbReference type="eggNOG" id="COG1028">
    <property type="taxonomic scope" value="Bacteria"/>
</dbReference>
<evidence type="ECO:0000313" key="4">
    <source>
        <dbReference type="Proteomes" id="UP000001416"/>
    </source>
</evidence>
<dbReference type="NCBIfam" id="NF006598">
    <property type="entry name" value="PRK09135.1"/>
    <property type="match status" value="1"/>
</dbReference>
<evidence type="ECO:0000256" key="1">
    <source>
        <dbReference type="ARBA" id="ARBA00006484"/>
    </source>
</evidence>
<dbReference type="InterPro" id="IPR002347">
    <property type="entry name" value="SDR_fam"/>
</dbReference>
<dbReference type="PROSITE" id="PS00061">
    <property type="entry name" value="ADH_SHORT"/>
    <property type="match status" value="1"/>
</dbReference>
<dbReference type="STRING" id="228410.NE1165"/>
<sequence length="246" mass="26943">MKDKVILVTGGARRVGAAICRWLHRKGARLVVHYRDSSADAQRLKQELEQGHPDSVALLQADLLDTGGIPALVDQAARQFGRLDALVNNASSFFPTPVGDCTEQAWHDLVGSNLKAPLFLSQAVAPYLKKNRGCIVNIIDIHTEQPLKRYVIYNAAKGGLAALTRSLAMELAPEVRVNGISPGPILWPETGEWQDETARRHIIDRTLLKRMGEPDDIARTVSFLIEDAPFITGQIIAVDGGRSINL</sequence>
<keyword evidence="4" id="KW-1185">Reference proteome</keyword>
<accession>Q82VC9</accession>
<proteinExistence type="inferred from homology"/>
<dbReference type="PANTHER" id="PTHR43639:SF1">
    <property type="entry name" value="SHORT-CHAIN DEHYDROGENASE_REDUCTASE FAMILY PROTEIN"/>
    <property type="match status" value="1"/>
</dbReference>